<comment type="caution">
    <text evidence="15">The sequence shown here is derived from an EMBL/GenBank/DDBJ whole genome shotgun (WGS) entry which is preliminary data.</text>
</comment>
<dbReference type="GO" id="GO:0004527">
    <property type="term" value="F:exonuclease activity"/>
    <property type="evidence" value="ECO:0007669"/>
    <property type="project" value="UniProtKB-ARBA"/>
</dbReference>
<dbReference type="SUPFAM" id="SSF52540">
    <property type="entry name" value="P-loop containing nucleoside triphosphate hydrolases"/>
    <property type="match status" value="2"/>
</dbReference>
<dbReference type="GO" id="GO:0006310">
    <property type="term" value="P:DNA recombination"/>
    <property type="evidence" value="ECO:0007669"/>
    <property type="project" value="InterPro"/>
</dbReference>
<dbReference type="InterPro" id="IPR011545">
    <property type="entry name" value="DEAD/DEAH_box_helicase_dom"/>
</dbReference>
<dbReference type="InterPro" id="IPR014001">
    <property type="entry name" value="Helicase_ATP-bd"/>
</dbReference>
<dbReference type="GO" id="GO:0043138">
    <property type="term" value="F:3'-5' DNA helicase activity"/>
    <property type="evidence" value="ECO:0007669"/>
    <property type="project" value="UniProtKB-EC"/>
</dbReference>
<dbReference type="PANTHER" id="PTHR13710:SF105">
    <property type="entry name" value="ATP-DEPENDENT DNA HELICASE Q1"/>
    <property type="match status" value="1"/>
</dbReference>
<keyword evidence="6" id="KW-0238">DNA-binding</keyword>
<evidence type="ECO:0000256" key="3">
    <source>
        <dbReference type="ARBA" id="ARBA00022801"/>
    </source>
</evidence>
<dbReference type="InterPro" id="IPR014016">
    <property type="entry name" value="UvrD-like_ATP-bd"/>
</dbReference>
<evidence type="ECO:0000256" key="11">
    <source>
        <dbReference type="SAM" id="MobiDB-lite"/>
    </source>
</evidence>
<dbReference type="SMART" id="SM00490">
    <property type="entry name" value="HELICc"/>
    <property type="match status" value="1"/>
</dbReference>
<evidence type="ECO:0000256" key="4">
    <source>
        <dbReference type="ARBA" id="ARBA00022806"/>
    </source>
</evidence>
<keyword evidence="16" id="KW-1185">Reference proteome</keyword>
<dbReference type="GO" id="GO:0003677">
    <property type="term" value="F:DNA binding"/>
    <property type="evidence" value="ECO:0007669"/>
    <property type="project" value="UniProtKB-KW"/>
</dbReference>
<keyword evidence="2 10" id="KW-0547">Nucleotide-binding</keyword>
<evidence type="ECO:0000256" key="8">
    <source>
        <dbReference type="ARBA" id="ARBA00034617"/>
    </source>
</evidence>
<dbReference type="NCBIfam" id="TIGR00614">
    <property type="entry name" value="recQ_fam"/>
    <property type="match status" value="1"/>
</dbReference>
<dbReference type="InterPro" id="IPR027417">
    <property type="entry name" value="P-loop_NTPase"/>
</dbReference>
<evidence type="ECO:0000313" key="16">
    <source>
        <dbReference type="Proteomes" id="UP000518288"/>
    </source>
</evidence>
<feature type="region of interest" description="Disordered" evidence="11">
    <location>
        <begin position="1"/>
        <end position="34"/>
    </location>
</feature>
<feature type="domain" description="Helicase ATP-binding" evidence="12">
    <location>
        <begin position="343"/>
        <end position="519"/>
    </location>
</feature>
<dbReference type="EC" id="5.6.2.4" evidence="9"/>
<dbReference type="SUPFAM" id="SSF53098">
    <property type="entry name" value="Ribonuclease H-like"/>
    <property type="match status" value="1"/>
</dbReference>
<sequence>MFEIPPADQGCAPPVQPASPASPEPASPAPTASPAPLSGLTALCVDVETLPAEDNRIFKLGALRSDHLSNHPQGLLTDLHPASIPQTAQVIDQLNQLAHGVDVIVGHHLRRHDLPALTTQLAGLNWLDLPILDTLELSTLVFPQQSSHRLFKDYKVVSDTRNDPLSDARVSLDLLAEEIEALRQLNLQHPRWTGVLHFLLQDDPGIHLLMTRLRSRPAPSLDFVSTVLPRLLGDVCCTTRLMPVVQALLTAPLDQRWALAQTLSWLRVAAGTSVLPHWVRATWPQAGALIHELRALDCGDHGHCGHCARHHHPEALLQQHFGLPGFRAVPASPRGGSLQREIVVAGLDKTSLLAILPTGGGKSICYQVPALAHYARTGQLTVIVSPLQSLMKDQVDNLVRQGVQCTVTLNGMLTPPERRAALDKIRLGEAGIVLVSPEQFRNRAFAEVLRLRQIATWVFDEAHCLSRWGQDFRTDYLYVARFIREHFPGVAATVACFTATARQEVISDLTQHFRDELGIELRCFLGGHERTNLRYRVITASRAEKGQHLVELLTRGLRDGGAAVVFCATRKATQLHAELLRQAGLRCAAFHGGLPVNVKKDIQQQFLAGEFQVITATNAFGMGVDKPDIRLVVHADIPGSLENYLQEAGRAGRDGQPASCVLLFDELDVEAQFRMAAGARLDGRDFQGLLKAIRSRAERFHRREVVVSAKELLIESEGVDIEVDAPDASTKVTTAVAWLERRDFVRRHDNRSQVFPTSLRAASLDEALRAIRQAGLKAVQRERYEAVTRSLFHEVSPQGISTDELMLAAGVSPEECFRILHGLEQLGVVANDLGLTAAVSKGVRGASDSTFLHLQHLEVQLLGLMQELAPETGPDDTLTLSMRPMCTELRRRLNLAEGDVTVNPDRLLRCLRSMAERFGHEPAQRSMLQVKRLGGDSLEVRLNRSWAQIRTLCMRRRAVAQVVLDTLLARVPAHTKGAHLVVECQVKELVERIEADLVLFSELRDVAMALEQALLYLHETGILQLDKGRSVFRAAMTIELLGEADKRRWRKEDLESLQAHYLERNLQIHVMHEYARLGVQDIDAAQDFVAAYFSWPRGKFLRRYFGGRTELLRQATTDDSYRRIIQALQHPGQEALVTKPGPGNRLVLAGPGSGKTRVIVHRIAALLRVHRVAGSRILALAFNRSAATELRRRLHALVGEDARSVTVLTYHAMALRLTGTSLAGTGGVTGANSGQLGERYGERLGERPAQEVDFKQLIWDAVDLLEGRSEAFADAGEARDRLLQGHEYIFVDEYQDINAQQYALVSALAGRRLPEAEGRLSIMAVGDDDQNIYGFTGANVEFIQHFQQDYAPVEVSYLVDNFRSTPHILQVAHQVISGAQQRMKAEHPIRPDARRRDTRPGGRWTRLDPHSQGRVRLIVAPTDVNQQAQMVFEEISRLRRLDPQLALGDIAVLARTHQCLVPLRVLCELADWRYTLVLPRDARSTLLTVMHSREGQQVRRAVTNSGRALRSTAALARWVKALGRQQPTNPYWQDLRSITEDLALSSPGGKLPPREIIELLHEHADEVGRDGSHEALRLTTVHGAKGLEFRHVLVMDGGDWGAGHGDDRRLLYVAITRARETLALFRGEQGGNRLLQGLDGLDGVHVQASQPVPAWRPELQRQYLSLGPADVDLGFAGRAGPADALHQRLAKLGWGSRVQVVDRQILNQQGELVGRLAQRTPPPGRPSQVLEAKVTGMMVRRREQTHVEYLDKVRVDRWEVPLVEVVLPAETPQAAGV</sequence>
<dbReference type="RefSeq" id="WP_179636384.1">
    <property type="nucleotide sequence ID" value="NZ_JACCFH010000002.1"/>
</dbReference>
<organism evidence="15 16">
    <name type="scientific">Sphaerotilus montanus</name>
    <dbReference type="NCBI Taxonomy" id="522889"/>
    <lineage>
        <taxon>Bacteria</taxon>
        <taxon>Pseudomonadati</taxon>
        <taxon>Pseudomonadota</taxon>
        <taxon>Betaproteobacteria</taxon>
        <taxon>Burkholderiales</taxon>
        <taxon>Sphaerotilaceae</taxon>
        <taxon>Sphaerotilus</taxon>
    </lineage>
</organism>
<evidence type="ECO:0000313" key="15">
    <source>
        <dbReference type="EMBL" id="NYG35496.1"/>
    </source>
</evidence>
<evidence type="ECO:0000256" key="2">
    <source>
        <dbReference type="ARBA" id="ARBA00022741"/>
    </source>
</evidence>
<feature type="domain" description="Helicase C-terminal" evidence="13">
    <location>
        <begin position="548"/>
        <end position="713"/>
    </location>
</feature>
<dbReference type="InterPro" id="IPR013520">
    <property type="entry name" value="Ribonucl_H"/>
</dbReference>
<dbReference type="Pfam" id="PF00271">
    <property type="entry name" value="Helicase_C"/>
    <property type="match status" value="1"/>
</dbReference>
<dbReference type="InterPro" id="IPR004589">
    <property type="entry name" value="DNA_helicase_ATP-dep_RecQ"/>
</dbReference>
<proteinExistence type="inferred from homology"/>
<feature type="domain" description="UvrD-like helicase ATP-binding" evidence="14">
    <location>
        <begin position="1128"/>
        <end position="1365"/>
    </location>
</feature>
<dbReference type="EMBL" id="JACCFH010000002">
    <property type="protein sequence ID" value="NYG35496.1"/>
    <property type="molecule type" value="Genomic_DNA"/>
</dbReference>
<dbReference type="Pfam" id="PF13245">
    <property type="entry name" value="AAA_19"/>
    <property type="match status" value="1"/>
</dbReference>
<protein>
    <recommendedName>
        <fullName evidence="9">DNA 3'-5' helicase</fullName>
        <ecNumber evidence="9">5.6.2.4</ecNumber>
    </recommendedName>
</protein>
<accession>A0A7Y9R1I5</accession>
<evidence type="ECO:0000259" key="14">
    <source>
        <dbReference type="PROSITE" id="PS51198"/>
    </source>
</evidence>
<feature type="compositionally biased region" description="Basic and acidic residues" evidence="11">
    <location>
        <begin position="1383"/>
        <end position="1404"/>
    </location>
</feature>
<dbReference type="InterPro" id="IPR001650">
    <property type="entry name" value="Helicase_C-like"/>
</dbReference>
<keyword evidence="3 10" id="KW-0378">Hydrolase</keyword>
<dbReference type="GO" id="GO:0005737">
    <property type="term" value="C:cytoplasm"/>
    <property type="evidence" value="ECO:0007669"/>
    <property type="project" value="TreeGrafter"/>
</dbReference>
<evidence type="ECO:0000256" key="7">
    <source>
        <dbReference type="ARBA" id="ARBA00023235"/>
    </source>
</evidence>
<dbReference type="GO" id="GO:0005524">
    <property type="term" value="F:ATP binding"/>
    <property type="evidence" value="ECO:0007669"/>
    <property type="project" value="UniProtKB-UniRule"/>
</dbReference>
<dbReference type="Pfam" id="PF13538">
    <property type="entry name" value="UvrD_C_2"/>
    <property type="match status" value="1"/>
</dbReference>
<dbReference type="Gene3D" id="3.40.50.300">
    <property type="entry name" value="P-loop containing nucleotide triphosphate hydrolases"/>
    <property type="match status" value="6"/>
</dbReference>
<evidence type="ECO:0000256" key="5">
    <source>
        <dbReference type="ARBA" id="ARBA00022840"/>
    </source>
</evidence>
<dbReference type="CDD" id="cd17932">
    <property type="entry name" value="DEXQc_UvrD"/>
    <property type="match status" value="1"/>
</dbReference>
<dbReference type="InterPro" id="IPR012337">
    <property type="entry name" value="RNaseH-like_sf"/>
</dbReference>
<keyword evidence="4 10" id="KW-0347">Helicase</keyword>
<dbReference type="GO" id="GO:0043590">
    <property type="term" value="C:bacterial nucleoid"/>
    <property type="evidence" value="ECO:0007669"/>
    <property type="project" value="TreeGrafter"/>
</dbReference>
<gene>
    <name evidence="15" type="ORF">BDD16_004558</name>
</gene>
<dbReference type="SMART" id="SM00487">
    <property type="entry name" value="DEXDc"/>
    <property type="match status" value="2"/>
</dbReference>
<feature type="compositionally biased region" description="Pro residues" evidence="11">
    <location>
        <begin position="14"/>
        <end position="33"/>
    </location>
</feature>
<dbReference type="Gene3D" id="3.30.420.10">
    <property type="entry name" value="Ribonuclease H-like superfamily/Ribonuclease H"/>
    <property type="match status" value="1"/>
</dbReference>
<comment type="similarity">
    <text evidence="1">Belongs to the helicase family. RecQ subfamily.</text>
</comment>
<keyword evidence="5 10" id="KW-0067">ATP-binding</keyword>
<dbReference type="GO" id="GO:0030894">
    <property type="term" value="C:replisome"/>
    <property type="evidence" value="ECO:0007669"/>
    <property type="project" value="TreeGrafter"/>
</dbReference>
<dbReference type="GO" id="GO:0009378">
    <property type="term" value="F:four-way junction helicase activity"/>
    <property type="evidence" value="ECO:0007669"/>
    <property type="project" value="TreeGrafter"/>
</dbReference>
<evidence type="ECO:0000256" key="1">
    <source>
        <dbReference type="ARBA" id="ARBA00005446"/>
    </source>
</evidence>
<feature type="binding site" evidence="10">
    <location>
        <begin position="1149"/>
        <end position="1156"/>
    </location>
    <ligand>
        <name>ATP</name>
        <dbReference type="ChEBI" id="CHEBI:30616"/>
    </ligand>
</feature>
<feature type="region of interest" description="Disordered" evidence="11">
    <location>
        <begin position="1382"/>
        <end position="1404"/>
    </location>
</feature>
<evidence type="ECO:0000256" key="6">
    <source>
        <dbReference type="ARBA" id="ARBA00023125"/>
    </source>
</evidence>
<dbReference type="PROSITE" id="PS51192">
    <property type="entry name" value="HELICASE_ATP_BIND_1"/>
    <property type="match status" value="1"/>
</dbReference>
<reference evidence="15 16" key="1">
    <citation type="submission" date="2020-07" db="EMBL/GenBank/DDBJ databases">
        <title>Genomic Encyclopedia of Archaeal and Bacterial Type Strains, Phase II (KMG-II): from individual species to whole genera.</title>
        <authorList>
            <person name="Goeker M."/>
        </authorList>
    </citation>
    <scope>NUCLEOTIDE SEQUENCE [LARGE SCALE GENOMIC DNA]</scope>
    <source>
        <strain evidence="15 16">DSM 21226</strain>
    </source>
</reference>
<dbReference type="PROSITE" id="PS51198">
    <property type="entry name" value="UVRD_HELICASE_ATP_BIND"/>
    <property type="match status" value="1"/>
</dbReference>
<dbReference type="Pfam" id="PF00270">
    <property type="entry name" value="DEAD"/>
    <property type="match status" value="1"/>
</dbReference>
<evidence type="ECO:0000259" key="13">
    <source>
        <dbReference type="PROSITE" id="PS51194"/>
    </source>
</evidence>
<keyword evidence="7" id="KW-0413">Isomerase</keyword>
<dbReference type="PANTHER" id="PTHR13710">
    <property type="entry name" value="DNA HELICASE RECQ FAMILY MEMBER"/>
    <property type="match status" value="1"/>
</dbReference>
<name>A0A7Y9R1I5_9BURK</name>
<dbReference type="SMART" id="SM00479">
    <property type="entry name" value="EXOIII"/>
    <property type="match status" value="1"/>
</dbReference>
<evidence type="ECO:0000256" key="9">
    <source>
        <dbReference type="ARBA" id="ARBA00034808"/>
    </source>
</evidence>
<dbReference type="PROSITE" id="PS51194">
    <property type="entry name" value="HELICASE_CTER"/>
    <property type="match status" value="1"/>
</dbReference>
<dbReference type="GO" id="GO:0006281">
    <property type="term" value="P:DNA repair"/>
    <property type="evidence" value="ECO:0007669"/>
    <property type="project" value="TreeGrafter"/>
</dbReference>
<evidence type="ECO:0000256" key="10">
    <source>
        <dbReference type="PROSITE-ProRule" id="PRU00560"/>
    </source>
</evidence>
<dbReference type="InterPro" id="IPR027785">
    <property type="entry name" value="UvrD-like_helicase_C"/>
</dbReference>
<dbReference type="Proteomes" id="UP000518288">
    <property type="component" value="Unassembled WGS sequence"/>
</dbReference>
<evidence type="ECO:0000259" key="12">
    <source>
        <dbReference type="PROSITE" id="PS51192"/>
    </source>
</evidence>
<dbReference type="InterPro" id="IPR036397">
    <property type="entry name" value="RNaseH_sf"/>
</dbReference>
<comment type="catalytic activity">
    <reaction evidence="8">
        <text>Couples ATP hydrolysis with the unwinding of duplex DNA by translocating in the 3'-5' direction.</text>
        <dbReference type="EC" id="5.6.2.4"/>
    </reaction>
</comment>